<dbReference type="Pfam" id="PF06224">
    <property type="entry name" value="AlkZ-like"/>
    <property type="match status" value="1"/>
</dbReference>
<name>A0A934SIX1_9MICO</name>
<dbReference type="Proteomes" id="UP000636458">
    <property type="component" value="Unassembled WGS sequence"/>
</dbReference>
<dbReference type="PANTHER" id="PTHR38479">
    <property type="entry name" value="LMO0824 PROTEIN"/>
    <property type="match status" value="1"/>
</dbReference>
<gene>
    <name evidence="1" type="ORF">IV501_00530</name>
</gene>
<reference evidence="1" key="1">
    <citation type="submission" date="2021-01" db="EMBL/GenBank/DDBJ databases">
        <title>Lacisediminihabitans sp. nov. strain G11-30, isolated from Antarctic Soil.</title>
        <authorList>
            <person name="Li J."/>
        </authorList>
    </citation>
    <scope>NUCLEOTIDE SEQUENCE</scope>
    <source>
        <strain evidence="1">G11-30</strain>
    </source>
</reference>
<organism evidence="1 2">
    <name type="scientific">Lacisediminihabitans changchengi</name>
    <dbReference type="NCBI Taxonomy" id="2787634"/>
    <lineage>
        <taxon>Bacteria</taxon>
        <taxon>Bacillati</taxon>
        <taxon>Actinomycetota</taxon>
        <taxon>Actinomycetes</taxon>
        <taxon>Micrococcales</taxon>
        <taxon>Microbacteriaceae</taxon>
        <taxon>Lacisediminihabitans</taxon>
    </lineage>
</organism>
<evidence type="ECO:0000313" key="2">
    <source>
        <dbReference type="Proteomes" id="UP000636458"/>
    </source>
</evidence>
<dbReference type="AlphaFoldDB" id="A0A934SIX1"/>
<evidence type="ECO:0000313" key="1">
    <source>
        <dbReference type="EMBL" id="MBK4346106.1"/>
    </source>
</evidence>
<keyword evidence="2" id="KW-1185">Reference proteome</keyword>
<proteinExistence type="predicted"/>
<dbReference type="InterPro" id="IPR009351">
    <property type="entry name" value="AlkZ-like"/>
</dbReference>
<accession>A0A934SIX1</accession>
<dbReference type="PANTHER" id="PTHR38479:SF2">
    <property type="entry name" value="WINGED HELIX DNA-BINDING DOMAIN-CONTAINING PROTEIN"/>
    <property type="match status" value="1"/>
</dbReference>
<dbReference type="RefSeq" id="WP_200554467.1">
    <property type="nucleotide sequence ID" value="NZ_JAEPES010000001.1"/>
</dbReference>
<protein>
    <submittedName>
        <fullName evidence="1">AlkZ family DNA glycosylase</fullName>
    </submittedName>
</protein>
<sequence length="362" mass="39104">MAAAVGAAEILRLRLSAHRIENPSGVELSVVDVTRQLFALQGQDFIQGGWALGVRAPGSRLSDLIAALDAGTIVRSAPFRGTLFFLPAEELRWVLGVTAPRTIAGSATRQRQLGLDEAILDRARAATIAALQGGKALARDEYFALLRSIDIDPSAQRGYHVIWHLAQTGLICWGPASGTQQALVLLDEWVSTSRDLSGDEALRELALRYFTGHGPATLRDFAWWAKLTLASARTGLALAADDLVELEHGGESYWASAREIDLASGRRRSTAVHALPGFDEYLLGYTDRSLPLDDEHFARIVPGSNGIFLPMIVAGGRIVGTWRRAEKSGGVTVTPDAFGDLTTRETAAFALSRDAFARFRTS</sequence>
<comment type="caution">
    <text evidence="1">The sequence shown here is derived from an EMBL/GenBank/DDBJ whole genome shotgun (WGS) entry which is preliminary data.</text>
</comment>
<dbReference type="EMBL" id="JAEPES010000001">
    <property type="protein sequence ID" value="MBK4346106.1"/>
    <property type="molecule type" value="Genomic_DNA"/>
</dbReference>